<evidence type="ECO:0000313" key="1">
    <source>
        <dbReference type="EMBL" id="WFT76457.1"/>
    </source>
</evidence>
<reference evidence="1 2" key="1">
    <citation type="submission" date="2023-04" db="EMBL/GenBank/DDBJ databases">
        <title>Genome sequence of Halobacillus naozhouensis KACC 21980.</title>
        <authorList>
            <person name="Kim S."/>
            <person name="Heo J."/>
            <person name="Kwon S.-W."/>
        </authorList>
    </citation>
    <scope>NUCLEOTIDE SEQUENCE [LARGE SCALE GENOMIC DNA]</scope>
    <source>
        <strain evidence="1 2">KCTC 13234</strain>
    </source>
</reference>
<evidence type="ECO:0000313" key="2">
    <source>
        <dbReference type="Proteomes" id="UP001221597"/>
    </source>
</evidence>
<gene>
    <name evidence="1" type="ORF">P9989_08870</name>
</gene>
<dbReference type="EMBL" id="CP121671">
    <property type="protein sequence ID" value="WFT76457.1"/>
    <property type="molecule type" value="Genomic_DNA"/>
</dbReference>
<dbReference type="Proteomes" id="UP001221597">
    <property type="component" value="Chromosome"/>
</dbReference>
<sequence length="195" mass="21873">MLFSFALVSVGCSDTKAPTISINKDSEYENTFRELNLGVLFDFDFYLPNANERWVTLWVDRYIDGKKDSQPIAKLSYGNSPNEVEDGHLGFGIINVNSKSTLALLYGPGVSTQSSKISKKTMTNTINGWDYAIGKEEVELMLGETKLLAAYRETEDNSISPIDLHDEESVESMIKQSDYVLLLKIKVEEKTINPN</sequence>
<proteinExistence type="predicted"/>
<accession>A0ABY8J1S9</accession>
<name>A0ABY8J1S9_9BACI</name>
<evidence type="ECO:0008006" key="3">
    <source>
        <dbReference type="Google" id="ProtNLM"/>
    </source>
</evidence>
<organism evidence="1 2">
    <name type="scientific">Halobacillus naozhouensis</name>
    <dbReference type="NCBI Taxonomy" id="554880"/>
    <lineage>
        <taxon>Bacteria</taxon>
        <taxon>Bacillati</taxon>
        <taxon>Bacillota</taxon>
        <taxon>Bacilli</taxon>
        <taxon>Bacillales</taxon>
        <taxon>Bacillaceae</taxon>
        <taxon>Halobacillus</taxon>
    </lineage>
</organism>
<dbReference type="RefSeq" id="WP_283078411.1">
    <property type="nucleotide sequence ID" value="NZ_CP121671.1"/>
</dbReference>
<protein>
    <recommendedName>
        <fullName evidence="3">Lipoprotein</fullName>
    </recommendedName>
</protein>
<keyword evidence="2" id="KW-1185">Reference proteome</keyword>